<keyword evidence="2" id="KW-0614">Plasmid</keyword>
<dbReference type="RefSeq" id="WP_114673627.1">
    <property type="nucleotide sequence ID" value="NZ_CP031163.1"/>
</dbReference>
<accession>A0A345IMQ6</accession>
<geneLocation type="plasmid" evidence="3">
    <name>pdrdi</name>
</geneLocation>
<protein>
    <submittedName>
        <fullName evidence="2">Uncharacterized protein</fullName>
    </submittedName>
</protein>
<dbReference type="EMBL" id="CP031163">
    <property type="protein sequence ID" value="AXH00979.1"/>
    <property type="molecule type" value="Genomic_DNA"/>
</dbReference>
<organism evidence="2 3">
    <name type="scientific">Deinococcus wulumuqiensis</name>
    <dbReference type="NCBI Taxonomy" id="980427"/>
    <lineage>
        <taxon>Bacteria</taxon>
        <taxon>Thermotogati</taxon>
        <taxon>Deinococcota</taxon>
        <taxon>Deinococci</taxon>
        <taxon>Deinococcales</taxon>
        <taxon>Deinococcaceae</taxon>
        <taxon>Deinococcus</taxon>
    </lineage>
</organism>
<gene>
    <name evidence="2" type="ORF">DVJ83_17935</name>
</gene>
<dbReference type="AlphaFoldDB" id="A0A345IMQ6"/>
<proteinExistence type="predicted"/>
<evidence type="ECO:0000313" key="2">
    <source>
        <dbReference type="EMBL" id="AXH00979.1"/>
    </source>
</evidence>
<dbReference type="KEGG" id="dwu:DVJ83_17935"/>
<reference evidence="2 3" key="1">
    <citation type="submission" date="2018-07" db="EMBL/GenBank/DDBJ databases">
        <title>Complete Genome and Methylome Analysis of Deinococcus wulumuqiensis NEB 479.</title>
        <authorList>
            <person name="Fomenkov A."/>
            <person name="Luyten Y."/>
            <person name="Vincze T."/>
            <person name="Anton B.P."/>
            <person name="Clark T."/>
            <person name="Roberts R.J."/>
            <person name="Morgan R.D."/>
        </authorList>
    </citation>
    <scope>NUCLEOTIDE SEQUENCE [LARGE SCALE GENOMIC DNA]</scope>
    <source>
        <strain evidence="2 3">NEB 479</strain>
        <plasmid evidence="3">Plasmid pdrdi</plasmid>
    </source>
</reference>
<dbReference type="Proteomes" id="UP000253744">
    <property type="component" value="Plasmid pDrdI"/>
</dbReference>
<name>A0A345IMQ6_9DEIO</name>
<sequence length="227" mass="24352">MTAIRAKGGARLCGSGRHAGEMYLESGLHAGGSSIESFLMDQPMQIDPVEWGLSAIGITTFQDHEGVTHVLDWVGESHYPEMADFIEEARRKGVSRRVSHTGPIEHLSSESRLYLMHPRAAVTNAASLPTPVGFACPCGKGHTAQSGCIGLGWHAGENAGAGRRKLAEGESYAVKSPLEGQPEYALAVFMVVPITALTIIEHPDPATQGKREKRAQQSQLPVFVAQE</sequence>
<feature type="region of interest" description="Disordered" evidence="1">
    <location>
        <begin position="205"/>
        <end position="227"/>
    </location>
</feature>
<evidence type="ECO:0000256" key="1">
    <source>
        <dbReference type="SAM" id="MobiDB-lite"/>
    </source>
</evidence>
<evidence type="ECO:0000313" key="3">
    <source>
        <dbReference type="Proteomes" id="UP000253744"/>
    </source>
</evidence>